<reference evidence="2" key="1">
    <citation type="submission" date="2021-01" db="EMBL/GenBank/DDBJ databases">
        <authorList>
            <person name="Corre E."/>
            <person name="Pelletier E."/>
            <person name="Niang G."/>
            <person name="Scheremetjew M."/>
            <person name="Finn R."/>
            <person name="Kale V."/>
            <person name="Holt S."/>
            <person name="Cochrane G."/>
            <person name="Meng A."/>
            <person name="Brown T."/>
            <person name="Cohen L."/>
        </authorList>
    </citation>
    <scope>NUCLEOTIDE SEQUENCE</scope>
    <source>
        <strain evidence="2">CCMP281</strain>
    </source>
</reference>
<proteinExistence type="predicted"/>
<evidence type="ECO:0000256" key="1">
    <source>
        <dbReference type="SAM" id="MobiDB-lite"/>
    </source>
</evidence>
<dbReference type="AlphaFoldDB" id="A0A7S3BE94"/>
<protein>
    <submittedName>
        <fullName evidence="2">Uncharacterized protein</fullName>
    </submittedName>
</protein>
<organism evidence="2">
    <name type="scientific">Haptolina ericina</name>
    <dbReference type="NCBI Taxonomy" id="156174"/>
    <lineage>
        <taxon>Eukaryota</taxon>
        <taxon>Haptista</taxon>
        <taxon>Haptophyta</taxon>
        <taxon>Prymnesiophyceae</taxon>
        <taxon>Prymnesiales</taxon>
        <taxon>Prymnesiaceae</taxon>
        <taxon>Haptolina</taxon>
    </lineage>
</organism>
<dbReference type="EMBL" id="HBHX01052998">
    <property type="protein sequence ID" value="CAE0132526.1"/>
    <property type="molecule type" value="Transcribed_RNA"/>
</dbReference>
<feature type="region of interest" description="Disordered" evidence="1">
    <location>
        <begin position="1"/>
        <end position="108"/>
    </location>
</feature>
<feature type="compositionally biased region" description="Basic and acidic residues" evidence="1">
    <location>
        <begin position="99"/>
        <end position="108"/>
    </location>
</feature>
<evidence type="ECO:0000313" key="2">
    <source>
        <dbReference type="EMBL" id="CAE0132526.1"/>
    </source>
</evidence>
<feature type="compositionally biased region" description="Low complexity" evidence="1">
    <location>
        <begin position="1"/>
        <end position="19"/>
    </location>
</feature>
<gene>
    <name evidence="2" type="ORF">HERI1096_LOCUS29231</name>
</gene>
<feature type="compositionally biased region" description="Basic and acidic residues" evidence="1">
    <location>
        <begin position="56"/>
        <end position="69"/>
    </location>
</feature>
<name>A0A7S3BE94_9EUKA</name>
<accession>A0A7S3BE94</accession>
<sequence length="108" mass="11735">MPSSSEAAPADPAAGNAAARLRKRLASPSLDNFFADGSKHRKVAQQRGVSNDEPQEPSHGRGRAQREEQQAPSRRHSASRPTEEQRAPSAPSGRRSASRPREEQQVSK</sequence>